<protein>
    <recommendedName>
        <fullName evidence="12">Glucanase</fullName>
        <ecNumber evidence="12">3.2.1.-</ecNumber>
    </recommendedName>
</protein>
<feature type="binding site" evidence="9">
    <location>
        <position position="321"/>
    </location>
    <ligand>
        <name>substrate</name>
    </ligand>
</feature>
<evidence type="ECO:0007829" key="18">
    <source>
        <dbReference type="PDB" id="8WXC"/>
    </source>
</evidence>
<proteinExistence type="evidence at protein level"/>
<dbReference type="PDBsum" id="5XCY"/>
<feature type="region of interest" description="Disordered" evidence="13">
    <location>
        <begin position="74"/>
        <end position="106"/>
    </location>
</feature>
<keyword evidence="16 17" id="KW-0002">3D-structure</keyword>
<reference evidence="18 19" key="3">
    <citation type="submission" date="2023-10" db="PDB data bank">
        <title>Activity and X-ray crystal structure of candidate base catalyst mutants of glycoside hydrolase family 6 cellobiohydrolase.</title>
        <authorList>
            <person name="Yamaguchi S."/>
            <person name="Sunagawa N."/>
            <person name="Tachioka M."/>
            <person name="Igarashi K."/>
        </authorList>
    </citation>
    <scope>X-RAY CRYSTALLOGRAPHY (0.95 ANGSTROMS) OF 103-460</scope>
    <scope>GLYCOSYLATION AT ASN-419</scope>
    <scope>DISULFIDE BONDS</scope>
</reference>
<dbReference type="InterPro" id="IPR035971">
    <property type="entry name" value="CBD_sf"/>
</dbReference>
<gene>
    <name evidence="15" type="primary">cbhII</name>
</gene>
<feature type="active site" description="Proton acceptor" evidence="8">
    <location>
        <position position="415"/>
    </location>
</feature>
<dbReference type="PDB" id="5XCY">
    <property type="method" value="X-ray"/>
    <property type="resolution" value="1.20 A"/>
    <property type="chains" value="A=103-460"/>
</dbReference>
<evidence type="ECO:0007829" key="21">
    <source>
        <dbReference type="PDB" id="8X00"/>
    </source>
</evidence>
<dbReference type="CAZy" id="GH6">
    <property type="family name" value="Glycoside Hydrolase Family 6"/>
</dbReference>
<feature type="binding site" evidence="9">
    <location>
        <position position="152"/>
    </location>
    <ligand>
        <name>substrate</name>
    </ligand>
</feature>
<dbReference type="PDB" id="8WY2">
    <property type="method" value="X-ray"/>
    <property type="resolution" value="0.99 A"/>
    <property type="chains" value="A=103-460"/>
</dbReference>
<feature type="compositionally biased region" description="Low complexity" evidence="13">
    <location>
        <begin position="74"/>
        <end position="95"/>
    </location>
</feature>
<dbReference type="Pfam" id="PF00734">
    <property type="entry name" value="CBM_1"/>
    <property type="match status" value="1"/>
</dbReference>
<dbReference type="PDBsum" id="5XCZ"/>
<dbReference type="PDB" id="8X04">
    <property type="method" value="X-ray"/>
    <property type="resolution" value="0.97 A"/>
    <property type="chains" value="A=103-460"/>
</dbReference>
<dbReference type="SUPFAM" id="SSF51989">
    <property type="entry name" value="Glycosyl hydrolases family 6, cellulases"/>
    <property type="match status" value="1"/>
</dbReference>
<evidence type="ECO:0000256" key="11">
    <source>
        <dbReference type="PROSITE-ProRule" id="PRU10057"/>
    </source>
</evidence>
<evidence type="ECO:0000259" key="14">
    <source>
        <dbReference type="PROSITE" id="PS51164"/>
    </source>
</evidence>
<evidence type="ECO:0000256" key="3">
    <source>
        <dbReference type="ARBA" id="ARBA00023001"/>
    </source>
</evidence>
<evidence type="ECO:0007829" key="16">
    <source>
        <dbReference type="PDB" id="5XCY"/>
    </source>
</evidence>
<evidence type="ECO:0000256" key="10">
    <source>
        <dbReference type="PROSITE-ProRule" id="PRU10056"/>
    </source>
</evidence>
<keyword evidence="6 12" id="KW-0326">Glycosidase</keyword>
<dbReference type="PIRSF" id="PIRSF001100">
    <property type="entry name" value="Beta_cellobiohydrolase"/>
    <property type="match status" value="1"/>
</dbReference>
<feature type="active site" evidence="10">
    <location>
        <position position="191"/>
    </location>
</feature>
<evidence type="ECO:0000256" key="8">
    <source>
        <dbReference type="PIRSR" id="PIRSR001100-1"/>
    </source>
</evidence>
<feature type="chain" id="PRO_5005142351" description="Glucanase" evidence="12">
    <location>
        <begin position="21"/>
        <end position="460"/>
    </location>
</feature>
<dbReference type="PDB" id="8X0I">
    <property type="method" value="X-ray"/>
    <property type="resolution" value="1.08 A"/>
    <property type="chains" value="A=103-460"/>
</dbReference>
<name>Q02321_PHACH</name>
<feature type="domain" description="CBM1" evidence="14">
    <location>
        <begin position="20"/>
        <end position="56"/>
    </location>
</feature>
<dbReference type="SUPFAM" id="SSF57180">
    <property type="entry name" value="Cellulose-binding domain"/>
    <property type="match status" value="1"/>
</dbReference>
<feature type="region of interest" description="Disordered" evidence="13">
    <location>
        <begin position="413"/>
        <end position="433"/>
    </location>
</feature>
<dbReference type="InterPro" id="IPR016288">
    <property type="entry name" value="Beta_cellobiohydrolase"/>
</dbReference>
<feature type="compositionally biased region" description="Polar residues" evidence="13">
    <location>
        <begin position="416"/>
        <end position="430"/>
    </location>
</feature>
<dbReference type="PROSITE" id="PS51164">
    <property type="entry name" value="CBM1_2"/>
    <property type="match status" value="1"/>
</dbReference>
<dbReference type="BRENDA" id="3.2.1.4">
    <property type="organism ID" value="1380"/>
</dbReference>
<dbReference type="PDB" id="8X00">
    <property type="method" value="X-ray"/>
    <property type="resolution" value="1.53 A"/>
    <property type="chains" value="A=103-460"/>
</dbReference>
<feature type="active site" description="Proton donor" evidence="8 11">
    <location>
        <position position="237"/>
    </location>
</feature>
<dbReference type="PROSITE" id="PS00562">
    <property type="entry name" value="CBM1_1"/>
    <property type="match status" value="1"/>
</dbReference>
<dbReference type="SMR" id="Q02321"/>
<dbReference type="GO" id="GO:0005576">
    <property type="term" value="C:extracellular region"/>
    <property type="evidence" value="ECO:0007669"/>
    <property type="project" value="InterPro"/>
</dbReference>
<keyword evidence="7 12" id="KW-0624">Polysaccharide degradation</keyword>
<feature type="binding site" evidence="9">
    <location>
        <position position="285"/>
    </location>
    <ligand>
        <name>substrate</name>
    </ligand>
</feature>
<evidence type="ECO:0007829" key="22">
    <source>
        <dbReference type="PDB" id="8X04"/>
    </source>
</evidence>
<dbReference type="InterPro" id="IPR036434">
    <property type="entry name" value="Beta_cellobiohydrolase_sf"/>
</dbReference>
<dbReference type="InterPro" id="IPR000254">
    <property type="entry name" value="CBD"/>
</dbReference>
<reference evidence="16 17" key="2">
    <citation type="journal article" date="2017" name="Acta Crystallogr. F Struct. Biol. Commun.">
        <title>Crystal structure of a family 6 cellobiohydrolase from the basidiomycete Phanerochaete chrysosporium.</title>
        <authorList>
            <person name="Tachioka M."/>
            <person name="Nakamura A."/>
            <person name="Ishida T."/>
            <person name="Igarashi K."/>
            <person name="Samejima M."/>
        </authorList>
    </citation>
    <scope>X-RAY CRYSTALLOGRAPHY (1.20 ANGSTROMS) OF 103-460</scope>
    <scope>DISULFIDE BONDS</scope>
</reference>
<keyword evidence="1 12" id="KW-0732">Signal</keyword>
<dbReference type="PROSITE" id="PS00655">
    <property type="entry name" value="GLYCOSYL_HYDROL_F6_1"/>
    <property type="match status" value="1"/>
</dbReference>
<reference evidence="20 21" key="4">
    <citation type="submission" date="2023-11" db="PDB data bank">
        <title>Activity and X-ray crystal structure of candidate base catalyst mutants of glycoside hydrolase family 6 cellobiohydrolase.</title>
        <authorList>
            <person name="Yamaguchi S."/>
            <person name="Sunagawa N."/>
            <person name="Tachioka M."/>
            <person name="Igarashi K."/>
        </authorList>
    </citation>
    <scope>X-RAY CRYSTALLOGRAPHY (0.96 ANGSTROMS) OF 103-460</scope>
    <scope>GLYCOSYLATION AT ASN-419</scope>
    <scope>DISULFIDE BONDS</scope>
</reference>
<comment type="similarity">
    <text evidence="12">Belongs to the glycosyl hydrolase family 6.</text>
</comment>
<keyword evidence="2 12" id="KW-0378">Hydrolase</keyword>
<dbReference type="Pfam" id="PF01341">
    <property type="entry name" value="Glyco_hydro_6"/>
    <property type="match status" value="1"/>
</dbReference>
<evidence type="ECO:0000313" key="15">
    <source>
        <dbReference type="EMBL" id="AAB32942.1"/>
    </source>
</evidence>
<evidence type="ECO:0000256" key="2">
    <source>
        <dbReference type="ARBA" id="ARBA00022801"/>
    </source>
</evidence>
<dbReference type="SMART" id="SM00236">
    <property type="entry name" value="fCBD"/>
    <property type="match status" value="1"/>
</dbReference>
<dbReference type="PANTHER" id="PTHR34876">
    <property type="match status" value="1"/>
</dbReference>
<dbReference type="AlphaFoldDB" id="Q02321"/>
<evidence type="ECO:0007829" key="19">
    <source>
        <dbReference type="PDB" id="8WY2"/>
    </source>
</evidence>
<evidence type="ECO:0007829" key="17">
    <source>
        <dbReference type="PDB" id="5XCZ"/>
    </source>
</evidence>
<feature type="binding site" evidence="9">
    <location>
        <position position="409"/>
    </location>
    <ligand>
        <name>substrate</name>
    </ligand>
</feature>
<dbReference type="PDB" id="5XCZ">
    <property type="method" value="X-ray"/>
    <property type="resolution" value="2.10 A"/>
    <property type="chains" value="A=103-460"/>
</dbReference>
<evidence type="ECO:0000256" key="12">
    <source>
        <dbReference type="RuleBase" id="RU361186"/>
    </source>
</evidence>
<dbReference type="InterPro" id="IPR001524">
    <property type="entry name" value="Glyco_hydro_6_CS"/>
</dbReference>
<reference evidence="15" key="1">
    <citation type="journal article" date="1994" name="Appl. Environ. Microbiol.">
        <title>Isolation, characterization, and analysis of the expression of the cbhII gene of Phanerochaete chrysosporium.</title>
        <authorList>
            <person name="Tempelaars C.A."/>
            <person name="Birch P.R."/>
            <person name="Sims P.F."/>
            <person name="Broda P."/>
        </authorList>
    </citation>
    <scope>NUCLEOTIDE SEQUENCE</scope>
</reference>
<evidence type="ECO:0000256" key="13">
    <source>
        <dbReference type="SAM" id="MobiDB-lite"/>
    </source>
</evidence>
<dbReference type="PDB" id="8X05">
    <property type="method" value="X-ray"/>
    <property type="resolution" value="1.13 A"/>
    <property type="chains" value="A=103-460"/>
</dbReference>
<evidence type="ECO:0000256" key="4">
    <source>
        <dbReference type="ARBA" id="ARBA00023157"/>
    </source>
</evidence>
<dbReference type="GO" id="GO:0004553">
    <property type="term" value="F:hydrolase activity, hydrolyzing O-glycosyl compounds"/>
    <property type="evidence" value="ECO:0007669"/>
    <property type="project" value="InterPro"/>
</dbReference>
<dbReference type="PDB" id="8X0Q">
    <property type="method" value="X-ray"/>
    <property type="resolution" value="1.00 A"/>
    <property type="chains" value="A=103-460"/>
</dbReference>
<evidence type="ECO:0000256" key="1">
    <source>
        <dbReference type="ARBA" id="ARBA00022729"/>
    </source>
</evidence>
<evidence type="ECO:0000256" key="9">
    <source>
        <dbReference type="PIRSR" id="PIRSR001100-2"/>
    </source>
</evidence>
<dbReference type="GO" id="GO:0030245">
    <property type="term" value="P:cellulose catabolic process"/>
    <property type="evidence" value="ECO:0007669"/>
    <property type="project" value="UniProtKB-KW"/>
</dbReference>
<evidence type="ECO:0000256" key="6">
    <source>
        <dbReference type="ARBA" id="ARBA00023295"/>
    </source>
</evidence>
<dbReference type="PRINTS" id="PR00733">
    <property type="entry name" value="GLHYDRLASE6"/>
</dbReference>
<feature type="binding site" evidence="9">
    <location>
        <position position="150"/>
    </location>
    <ligand>
        <name>substrate</name>
    </ligand>
</feature>
<dbReference type="CAZy" id="CBM1">
    <property type="family name" value="Carbohydrate-Binding Module Family 1"/>
</dbReference>
<feature type="binding site" evidence="9">
    <location>
        <position position="282"/>
    </location>
    <ligand>
        <name>substrate</name>
    </ligand>
</feature>
<evidence type="ECO:0000256" key="7">
    <source>
        <dbReference type="ARBA" id="ARBA00023326"/>
    </source>
</evidence>
<dbReference type="EMBL" id="S76141">
    <property type="protein sequence ID" value="AAB32942.1"/>
    <property type="molecule type" value="Genomic_DNA"/>
</dbReference>
<keyword evidence="4" id="KW-1015">Disulfide bond</keyword>
<dbReference type="PDB" id="8WYV">
    <property type="method" value="X-ray"/>
    <property type="resolution" value="1.14 A"/>
    <property type="chains" value="A=103-460"/>
</dbReference>
<dbReference type="FunFam" id="3.20.20.40:FF:000001">
    <property type="entry name" value="Glucanase"/>
    <property type="match status" value="1"/>
</dbReference>
<dbReference type="PROSITE" id="PS00656">
    <property type="entry name" value="GLYCOSYL_HYDROL_F6_2"/>
    <property type="match status" value="1"/>
</dbReference>
<dbReference type="VEuPathDB" id="FungiDB:AGR57_744"/>
<feature type="signal peptide" evidence="12">
    <location>
        <begin position="1"/>
        <end position="20"/>
    </location>
</feature>
<feature type="binding site" evidence="9">
    <location>
        <position position="413"/>
    </location>
    <ligand>
        <name>substrate</name>
    </ligand>
</feature>
<keyword evidence="3 12" id="KW-0136">Cellulose degradation</keyword>
<feature type="disulfide bond" evidence="16 17">
    <location>
        <begin position="382"/>
        <end position="429"/>
    </location>
</feature>
<evidence type="ECO:0000256" key="5">
    <source>
        <dbReference type="ARBA" id="ARBA00023277"/>
    </source>
</evidence>
<dbReference type="EC" id="3.2.1.-" evidence="12"/>
<dbReference type="PDB" id="8WXC">
    <property type="method" value="X-ray"/>
    <property type="resolution" value="0.95 A"/>
    <property type="chains" value="A=103-460"/>
</dbReference>
<feature type="glycosylation site" description="N-linked (GlcNAc...) asparagine" evidence="22">
    <location>
        <position position="419"/>
    </location>
</feature>
<keyword evidence="5 12" id="KW-0119">Carbohydrate metabolism</keyword>
<dbReference type="Gene3D" id="3.20.20.40">
    <property type="entry name" value="1, 4-beta cellobiohydrolase"/>
    <property type="match status" value="1"/>
</dbReference>
<evidence type="ECO:0007829" key="20">
    <source>
        <dbReference type="PDB" id="8WZW"/>
    </source>
</evidence>
<dbReference type="GO" id="GO:0030248">
    <property type="term" value="F:cellulose binding"/>
    <property type="evidence" value="ECO:0007669"/>
    <property type="project" value="InterPro"/>
</dbReference>
<feature type="disulfide bond" evidence="16 17">
    <location>
        <begin position="192"/>
        <end position="251"/>
    </location>
</feature>
<dbReference type="PDB" id="8X09">
    <property type="method" value="X-ray"/>
    <property type="resolution" value="1.65 A"/>
    <property type="chains" value="A=103-460"/>
</dbReference>
<dbReference type="PDB" id="8WZW">
    <property type="method" value="X-ray"/>
    <property type="resolution" value="0.96 A"/>
    <property type="chains" value="A=103-460"/>
</dbReference>
<organism evidence="15">
    <name type="scientific">Phanerodontia chrysosporium</name>
    <name type="common">White-rot fungus</name>
    <name type="synonym">Sporotrichum pruinosum</name>
    <dbReference type="NCBI Taxonomy" id="2822231"/>
    <lineage>
        <taxon>Eukaryota</taxon>
        <taxon>Fungi</taxon>
        <taxon>Dikarya</taxon>
        <taxon>Basidiomycota</taxon>
        <taxon>Agaricomycotina</taxon>
        <taxon>Agaricomycetes</taxon>
        <taxon>Polyporales</taxon>
        <taxon>Phanerochaetaceae</taxon>
        <taxon>Phanerodontia</taxon>
    </lineage>
</organism>
<dbReference type="PANTHER" id="PTHR34876:SF4">
    <property type="entry name" value="1,4-BETA-D-GLUCAN CELLOBIOHYDROLASE C-RELATED"/>
    <property type="match status" value="1"/>
</dbReference>
<feature type="binding site" evidence="9">
    <location>
        <position position="381"/>
    </location>
    <ligand>
        <name>substrate</name>
    </ligand>
</feature>
<sequence length="460" mass="48444">MKSTAFFAALVTLLPAYVAGQASEWGQCGGIGWTGPTTCVSGTTCTVLNPYYSQCLPGSAVTTTSVITSHSSSVSSVSSHSGSSTSTSSPTGPTGTNPPPPPSANNPWTGFQIFLSPYYANEVAAAAKQITDPTLSSKAASVANIPTFTWLDSVAKIPDLGTYLASASALGKSTGTKQLVQIVIYDLPDRDCAAKASNGEFSIANNGQANYENYIDQIVAQIQQFPDVRVVAVIEPDSLANLVTNLNVQKCANAKTTYLACVNYALTNLAKVGVYMYMDAGHAGWLGWPANLSPAAQLFTQVWQNAGKSPFIKGLATNVANYNALQAASPDPITQGNPNYDEIHYINALAPLLQQAGWDATFIVDQGRSGVQNIRQQWGDWCNIKGAGFGTRPTTNTGSQFIDSIVWVKPGGECDGTSNSSSPRYDSTCSLPDAAQPAPEAGTWFQAYFQTLVSAANPPL</sequence>
<accession>Q02321</accession>